<organism evidence="2 3">
    <name type="scientific">Comamonas squillarum</name>
    <dbReference type="NCBI Taxonomy" id="2977320"/>
    <lineage>
        <taxon>Bacteria</taxon>
        <taxon>Pseudomonadati</taxon>
        <taxon>Pseudomonadota</taxon>
        <taxon>Betaproteobacteria</taxon>
        <taxon>Burkholderiales</taxon>
        <taxon>Comamonadaceae</taxon>
        <taxon>Comamonas</taxon>
    </lineage>
</organism>
<dbReference type="Proteomes" id="UP001058290">
    <property type="component" value="Chromosome"/>
</dbReference>
<evidence type="ECO:0000313" key="2">
    <source>
        <dbReference type="EMBL" id="UXC19986.1"/>
    </source>
</evidence>
<dbReference type="EMBL" id="CP104377">
    <property type="protein sequence ID" value="UXC19986.1"/>
    <property type="molecule type" value="Genomic_DNA"/>
</dbReference>
<dbReference type="RefSeq" id="WP_260719812.1">
    <property type="nucleotide sequence ID" value="NZ_CP104377.1"/>
</dbReference>
<proteinExistence type="predicted"/>
<keyword evidence="3" id="KW-1185">Reference proteome</keyword>
<gene>
    <name evidence="2" type="ORF">N4T19_07735</name>
</gene>
<name>A0ABY6A2W2_9BURK</name>
<feature type="region of interest" description="Disordered" evidence="1">
    <location>
        <begin position="29"/>
        <end position="69"/>
    </location>
</feature>
<evidence type="ECO:0000256" key="1">
    <source>
        <dbReference type="SAM" id="MobiDB-lite"/>
    </source>
</evidence>
<evidence type="ECO:0008006" key="4">
    <source>
        <dbReference type="Google" id="ProtNLM"/>
    </source>
</evidence>
<protein>
    <recommendedName>
        <fullName evidence="4">PASTA domain-containing protein</fullName>
    </recommendedName>
</protein>
<feature type="compositionally biased region" description="Low complexity" evidence="1">
    <location>
        <begin position="34"/>
        <end position="48"/>
    </location>
</feature>
<accession>A0ABY6A2W2</accession>
<evidence type="ECO:0000313" key="3">
    <source>
        <dbReference type="Proteomes" id="UP001058290"/>
    </source>
</evidence>
<reference evidence="2" key="1">
    <citation type="submission" date="2022-09" db="EMBL/GenBank/DDBJ databases">
        <title>Bacterial diversity in gut of crayfish and pufferfish.</title>
        <authorList>
            <person name="Huang Y."/>
        </authorList>
    </citation>
    <scope>NUCLEOTIDE SEQUENCE</scope>
    <source>
        <strain evidence="2">PR12</strain>
    </source>
</reference>
<sequence>MGGATEPACILQTLAVTLAVQAPRITTTQTQDLSGIATSAAPGGSASTPLPPGTTITLQLSGPDGFSTI</sequence>